<evidence type="ECO:0000256" key="3">
    <source>
        <dbReference type="ARBA" id="ARBA00022448"/>
    </source>
</evidence>
<evidence type="ECO:0000256" key="1">
    <source>
        <dbReference type="ARBA" id="ARBA00004651"/>
    </source>
</evidence>
<dbReference type="PROSITE" id="PS50928">
    <property type="entry name" value="ABC_TM1"/>
    <property type="match status" value="1"/>
</dbReference>
<sequence>MMSTSYKSRFVQAESTEVRDDGQNNRPKFMIDSQRISNRIRLNNALKYLFSLSTVFSIFVLGVLLYQVGLDSIGWLDWQFLTSNLSIFPQKAGIYGAIIGTILMMLIVIPVTIILGVSTAIYLEEYAQKGKLQYLINVNISNLASVPSVIFGLLGLTVFGRLMNLGSSILAGGLTMSLLVLPIVVVAAQEAIRAVPNFLREASYAMGADKWTTVRKVVLPVAIPGILTGTILAMSRAIGETAPLVVLGIPTLIMRIPNSVMDDFTVLPIQIYYWTLDAVLKPEYANLAAATIVVLLVILFLMNSVAIIIRNKFQQRF</sequence>
<evidence type="ECO:0000256" key="5">
    <source>
        <dbReference type="ARBA" id="ARBA00022692"/>
    </source>
</evidence>
<keyword evidence="7 8" id="KW-0472">Membrane</keyword>
<feature type="transmembrane region" description="Helical" evidence="8">
    <location>
        <begin position="284"/>
        <end position="309"/>
    </location>
</feature>
<dbReference type="InterPro" id="IPR000515">
    <property type="entry name" value="MetI-like"/>
</dbReference>
<dbReference type="PANTHER" id="PTHR43470:SF5">
    <property type="entry name" value="PHOSPHATE TRANSPORT SYSTEM PERMEASE PROTEIN PSTA"/>
    <property type="match status" value="1"/>
</dbReference>
<dbReference type="GO" id="GO:0035435">
    <property type="term" value="P:phosphate ion transmembrane transport"/>
    <property type="evidence" value="ECO:0007669"/>
    <property type="project" value="InterPro"/>
</dbReference>
<comment type="caution">
    <text evidence="11">The sequence shown here is derived from an EMBL/GenBank/DDBJ whole genome shotgun (WGS) entry which is preliminary data.</text>
</comment>
<dbReference type="SUPFAM" id="SSF161098">
    <property type="entry name" value="MetI-like"/>
    <property type="match status" value="1"/>
</dbReference>
<dbReference type="PANTHER" id="PTHR43470">
    <property type="entry name" value="PHOSPHATE TRANSPORT SYSTEM PERMEASE PROTEIN PSTA-RELATED"/>
    <property type="match status" value="1"/>
</dbReference>
<evidence type="ECO:0000256" key="7">
    <source>
        <dbReference type="ARBA" id="ARBA00023136"/>
    </source>
</evidence>
<evidence type="ECO:0000256" key="6">
    <source>
        <dbReference type="ARBA" id="ARBA00022989"/>
    </source>
</evidence>
<comment type="similarity">
    <text evidence="2 8">Belongs to the binding-protein-dependent transport system permease family. CysTW subfamily.</text>
</comment>
<dbReference type="Pfam" id="PF00528">
    <property type="entry name" value="BPD_transp_1"/>
    <property type="match status" value="1"/>
</dbReference>
<feature type="domain" description="ABC transmembrane type-1" evidence="10">
    <location>
        <begin position="98"/>
        <end position="306"/>
    </location>
</feature>
<protein>
    <recommendedName>
        <fullName evidence="8">Phosphate transport system permease protein PstA</fullName>
    </recommendedName>
</protein>
<keyword evidence="6 8" id="KW-1133">Transmembrane helix</keyword>
<evidence type="ECO:0000256" key="2">
    <source>
        <dbReference type="ARBA" id="ARBA00007069"/>
    </source>
</evidence>
<feature type="transmembrane region" description="Helical" evidence="8">
    <location>
        <begin position="45"/>
        <end position="68"/>
    </location>
</feature>
<evidence type="ECO:0000313" key="11">
    <source>
        <dbReference type="EMBL" id="EHL09125.1"/>
    </source>
</evidence>
<feature type="transmembrane region" description="Helical" evidence="8">
    <location>
        <begin position="165"/>
        <end position="188"/>
    </location>
</feature>
<name>G9XGU0_DESHA</name>
<evidence type="ECO:0000313" key="12">
    <source>
        <dbReference type="Proteomes" id="UP000004416"/>
    </source>
</evidence>
<dbReference type="GO" id="GO:0005315">
    <property type="term" value="F:phosphate transmembrane transporter activity"/>
    <property type="evidence" value="ECO:0007669"/>
    <property type="project" value="InterPro"/>
</dbReference>
<dbReference type="PATRIC" id="fig|537010.4.peg.149"/>
<organism evidence="11 12">
    <name type="scientific">Desulfitobacterium hafniense DP7</name>
    <dbReference type="NCBI Taxonomy" id="537010"/>
    <lineage>
        <taxon>Bacteria</taxon>
        <taxon>Bacillati</taxon>
        <taxon>Bacillota</taxon>
        <taxon>Clostridia</taxon>
        <taxon>Eubacteriales</taxon>
        <taxon>Desulfitobacteriaceae</taxon>
        <taxon>Desulfitobacterium</taxon>
    </lineage>
</organism>
<proteinExistence type="inferred from homology"/>
<feature type="region of interest" description="Disordered" evidence="9">
    <location>
        <begin position="1"/>
        <end position="24"/>
    </location>
</feature>
<dbReference type="EMBL" id="AFZX01000005">
    <property type="protein sequence ID" value="EHL09125.1"/>
    <property type="molecule type" value="Genomic_DNA"/>
</dbReference>
<evidence type="ECO:0000256" key="8">
    <source>
        <dbReference type="RuleBase" id="RU363043"/>
    </source>
</evidence>
<dbReference type="CDD" id="cd06261">
    <property type="entry name" value="TM_PBP2"/>
    <property type="match status" value="1"/>
</dbReference>
<keyword evidence="5 8" id="KW-0812">Transmembrane</keyword>
<reference evidence="11 12" key="1">
    <citation type="submission" date="2011-08" db="EMBL/GenBank/DDBJ databases">
        <authorList>
            <person name="Weinstock G."/>
            <person name="Sodergren E."/>
            <person name="Clifton S."/>
            <person name="Fulton L."/>
            <person name="Fulton B."/>
            <person name="Courtney L."/>
            <person name="Fronick C."/>
            <person name="Harrison M."/>
            <person name="Strong C."/>
            <person name="Farmer C."/>
            <person name="Delahaunty K."/>
            <person name="Markovic C."/>
            <person name="Hall O."/>
            <person name="Minx P."/>
            <person name="Tomlinson C."/>
            <person name="Mitreva M."/>
            <person name="Hou S."/>
            <person name="Chen J."/>
            <person name="Wollam A."/>
            <person name="Pepin K.H."/>
            <person name="Johnson M."/>
            <person name="Bhonagiri V."/>
            <person name="Zhang X."/>
            <person name="Suruliraj S."/>
            <person name="Warren W."/>
            <person name="Chinwalla A."/>
            <person name="Mardis E.R."/>
            <person name="Wilson R.K."/>
        </authorList>
    </citation>
    <scope>NUCLEOTIDE SEQUENCE [LARGE SCALE GENOMIC DNA]</scope>
    <source>
        <strain evidence="11 12">DP7</strain>
    </source>
</reference>
<keyword evidence="4 8" id="KW-1003">Cell membrane</keyword>
<feature type="transmembrane region" description="Helical" evidence="8">
    <location>
        <begin position="135"/>
        <end position="159"/>
    </location>
</feature>
<comment type="subcellular location">
    <subcellularLocation>
        <location evidence="1 8">Cell membrane</location>
        <topology evidence="1 8">Multi-pass membrane protein</topology>
    </subcellularLocation>
</comment>
<dbReference type="GO" id="GO:0005886">
    <property type="term" value="C:plasma membrane"/>
    <property type="evidence" value="ECO:0007669"/>
    <property type="project" value="UniProtKB-SubCell"/>
</dbReference>
<feature type="transmembrane region" description="Helical" evidence="8">
    <location>
        <begin position="94"/>
        <end position="123"/>
    </location>
</feature>
<dbReference type="InterPro" id="IPR035906">
    <property type="entry name" value="MetI-like_sf"/>
</dbReference>
<dbReference type="NCBIfam" id="TIGR00974">
    <property type="entry name" value="3a0107s02c"/>
    <property type="match status" value="1"/>
</dbReference>
<gene>
    <name evidence="11" type="ORF">HMPREF0322_00156</name>
</gene>
<evidence type="ECO:0000259" key="10">
    <source>
        <dbReference type="PROSITE" id="PS50928"/>
    </source>
</evidence>
<dbReference type="HOGENOM" id="CLU_033621_2_1_9"/>
<evidence type="ECO:0000256" key="9">
    <source>
        <dbReference type="SAM" id="MobiDB-lite"/>
    </source>
</evidence>
<dbReference type="InterPro" id="IPR005672">
    <property type="entry name" value="Phosphate_PstA"/>
</dbReference>
<feature type="transmembrane region" description="Helical" evidence="8">
    <location>
        <begin position="217"/>
        <end position="238"/>
    </location>
</feature>
<evidence type="ECO:0000256" key="4">
    <source>
        <dbReference type="ARBA" id="ARBA00022475"/>
    </source>
</evidence>
<dbReference type="Proteomes" id="UP000004416">
    <property type="component" value="Unassembled WGS sequence"/>
</dbReference>
<dbReference type="AlphaFoldDB" id="G9XGU0"/>
<accession>G9XGU0</accession>
<dbReference type="Gene3D" id="1.10.3720.10">
    <property type="entry name" value="MetI-like"/>
    <property type="match status" value="1"/>
</dbReference>
<keyword evidence="3" id="KW-0813">Transport</keyword>